<dbReference type="Proteomes" id="UP001345013">
    <property type="component" value="Unassembled WGS sequence"/>
</dbReference>
<gene>
    <name evidence="3" type="ORF">LTR24_006641</name>
</gene>
<proteinExistence type="predicted"/>
<sequence length="302" mass="35693">MPPDVRFYKSKRWCHECQTHVEIKVQDCEEEAGPASMGLNILSALKFVIPAERAYTVETGNLYIRRHNGGKELVRKRTVKCDCKDTMCKKCKHGNDSRRGAEADLAREYAAKAERRRQLEAELARAEERELRERIGIRERRPYQFSTERKDSTPPPESAAEMRAERPCRRRMSSAIDEPSPYFYHAGHCKKYQQQRHQHNHRRPSHHHAHHENRRCGYAPRQPEYYVQEIEPPASCRRNGRRPSRIISNNVYHNDVPIFCSRIITGGRRKSSSGGCRRDSRHYSRYYPDVQFETREPEDYYY</sequence>
<feature type="coiled-coil region" evidence="1">
    <location>
        <begin position="102"/>
        <end position="130"/>
    </location>
</feature>
<evidence type="ECO:0000256" key="1">
    <source>
        <dbReference type="SAM" id="Coils"/>
    </source>
</evidence>
<name>A0ABR0K5F2_9EURO</name>
<evidence type="ECO:0000313" key="3">
    <source>
        <dbReference type="EMBL" id="KAK5087524.1"/>
    </source>
</evidence>
<accession>A0ABR0K5F2</accession>
<keyword evidence="1" id="KW-0175">Coiled coil</keyword>
<dbReference type="EMBL" id="JAVRRG010000088">
    <property type="protein sequence ID" value="KAK5087524.1"/>
    <property type="molecule type" value="Genomic_DNA"/>
</dbReference>
<evidence type="ECO:0000313" key="4">
    <source>
        <dbReference type="Proteomes" id="UP001345013"/>
    </source>
</evidence>
<reference evidence="3 4" key="1">
    <citation type="submission" date="2023-08" db="EMBL/GenBank/DDBJ databases">
        <title>Black Yeasts Isolated from many extreme environments.</title>
        <authorList>
            <person name="Coleine C."/>
            <person name="Stajich J.E."/>
            <person name="Selbmann L."/>
        </authorList>
    </citation>
    <scope>NUCLEOTIDE SEQUENCE [LARGE SCALE GENOMIC DNA]</scope>
    <source>
        <strain evidence="3 4">CCFEE 5885</strain>
    </source>
</reference>
<evidence type="ECO:0000256" key="2">
    <source>
        <dbReference type="SAM" id="MobiDB-lite"/>
    </source>
</evidence>
<feature type="region of interest" description="Disordered" evidence="2">
    <location>
        <begin position="142"/>
        <end position="170"/>
    </location>
</feature>
<feature type="compositionally biased region" description="Basic and acidic residues" evidence="2">
    <location>
        <begin position="142"/>
        <end position="152"/>
    </location>
</feature>
<protein>
    <submittedName>
        <fullName evidence="3">Uncharacterized protein</fullName>
    </submittedName>
</protein>
<keyword evidence="4" id="KW-1185">Reference proteome</keyword>
<organism evidence="3 4">
    <name type="scientific">Lithohypha guttulata</name>
    <dbReference type="NCBI Taxonomy" id="1690604"/>
    <lineage>
        <taxon>Eukaryota</taxon>
        <taxon>Fungi</taxon>
        <taxon>Dikarya</taxon>
        <taxon>Ascomycota</taxon>
        <taxon>Pezizomycotina</taxon>
        <taxon>Eurotiomycetes</taxon>
        <taxon>Chaetothyriomycetidae</taxon>
        <taxon>Chaetothyriales</taxon>
        <taxon>Trichomeriaceae</taxon>
        <taxon>Lithohypha</taxon>
    </lineage>
</organism>
<comment type="caution">
    <text evidence="3">The sequence shown here is derived from an EMBL/GenBank/DDBJ whole genome shotgun (WGS) entry which is preliminary data.</text>
</comment>